<sequence length="59" mass="6298">MKSLDTLEVGQTVVILTNAGERLEGILVDKSDWSVGCPVVRVGDTLYGIGYQADIITTS</sequence>
<dbReference type="RefSeq" id="WP_135712505.1">
    <property type="nucleotide sequence ID" value="NZ_JAWHZD010000003.1"/>
</dbReference>
<protein>
    <submittedName>
        <fullName evidence="1">Uncharacterized protein</fullName>
    </submittedName>
</protein>
<dbReference type="EMBL" id="JAWHZD010000003">
    <property type="protein sequence ID" value="MDV0840872.1"/>
    <property type="molecule type" value="Genomic_DNA"/>
</dbReference>
<dbReference type="AlphaFoldDB" id="A0AAW8XIS8"/>
<name>A0AAW8XIS8_9ENTR</name>
<comment type="caution">
    <text evidence="1">The sequence shown here is derived from an EMBL/GenBank/DDBJ whole genome shotgun (WGS) entry which is preliminary data.</text>
</comment>
<evidence type="ECO:0000313" key="2">
    <source>
        <dbReference type="Proteomes" id="UP001284547"/>
    </source>
</evidence>
<evidence type="ECO:0000313" key="1">
    <source>
        <dbReference type="EMBL" id="MDV0840872.1"/>
    </source>
</evidence>
<proteinExistence type="predicted"/>
<dbReference type="Proteomes" id="UP001284547">
    <property type="component" value="Unassembled WGS sequence"/>
</dbReference>
<reference evidence="1" key="1">
    <citation type="submission" date="2023-10" db="EMBL/GenBank/DDBJ databases">
        <title>Surveillance and assessment of the effects of hospital wastewater treatment on clearance of pathogenic bacterial and antimicrobial resistance genes.</title>
        <authorList>
            <person name="Wu Y."/>
        </authorList>
    </citation>
    <scope>NUCLEOTIDE SEQUENCE</scope>
    <source>
        <strain evidence="1">23-M-SRM-33-1</strain>
    </source>
</reference>
<accession>A0AAW8XIS8</accession>
<gene>
    <name evidence="1" type="ORF">RZP41_06215</name>
</gene>
<organism evidence="1 2">
    <name type="scientific">Klebsiella quasipneumoniae subsp. quasipneumoniae</name>
    <dbReference type="NCBI Taxonomy" id="1667327"/>
    <lineage>
        <taxon>Bacteria</taxon>
        <taxon>Pseudomonadati</taxon>
        <taxon>Pseudomonadota</taxon>
        <taxon>Gammaproteobacteria</taxon>
        <taxon>Enterobacterales</taxon>
        <taxon>Enterobacteriaceae</taxon>
        <taxon>Klebsiella/Raoultella group</taxon>
        <taxon>Klebsiella</taxon>
        <taxon>Klebsiella pneumoniae complex</taxon>
    </lineage>
</organism>